<reference evidence="13" key="1">
    <citation type="submission" date="2025-08" db="UniProtKB">
        <authorList>
            <consortium name="RefSeq"/>
        </authorList>
    </citation>
    <scope>IDENTIFICATION</scope>
    <source>
        <tissue evidence="13">Whole sample</tissue>
    </source>
</reference>
<keyword evidence="5" id="KW-0677">Repeat</keyword>
<evidence type="ECO:0000256" key="4">
    <source>
        <dbReference type="ARBA" id="ARBA00022723"/>
    </source>
</evidence>
<dbReference type="Proteomes" id="UP000694844">
    <property type="component" value="Chromosome 8"/>
</dbReference>
<evidence type="ECO:0000313" key="12">
    <source>
        <dbReference type="Proteomes" id="UP000694844"/>
    </source>
</evidence>
<dbReference type="AlphaFoldDB" id="A0A8B8BJ90"/>
<gene>
    <name evidence="13" type="primary">LOC111110623</name>
</gene>
<dbReference type="PROSITE" id="PS50089">
    <property type="entry name" value="ZF_RING_2"/>
    <property type="match status" value="1"/>
</dbReference>
<dbReference type="PROSITE" id="PS00518">
    <property type="entry name" value="ZF_RING_1"/>
    <property type="match status" value="1"/>
</dbReference>
<dbReference type="EC" id="2.3.2.31" evidence="2"/>
<dbReference type="CDD" id="cd20335">
    <property type="entry name" value="BRcat_RBR"/>
    <property type="match status" value="1"/>
</dbReference>
<evidence type="ECO:0000256" key="9">
    <source>
        <dbReference type="PROSITE-ProRule" id="PRU00175"/>
    </source>
</evidence>
<dbReference type="GO" id="GO:0008270">
    <property type="term" value="F:zinc ion binding"/>
    <property type="evidence" value="ECO:0007669"/>
    <property type="project" value="UniProtKB-KW"/>
</dbReference>
<dbReference type="RefSeq" id="XP_022302904.1">
    <property type="nucleotide sequence ID" value="XM_022447196.1"/>
</dbReference>
<dbReference type="PANTHER" id="PTHR11685">
    <property type="entry name" value="RBR FAMILY RING FINGER AND IBR DOMAIN-CONTAINING"/>
    <property type="match status" value="1"/>
</dbReference>
<accession>A0A8B8BJ90</accession>
<comment type="catalytic activity">
    <reaction evidence="1">
        <text>[E2 ubiquitin-conjugating enzyme]-S-ubiquitinyl-L-cysteine + [acceptor protein]-L-lysine = [E2 ubiquitin-conjugating enzyme]-L-cysteine + [acceptor protein]-N(6)-ubiquitinyl-L-lysine.</text>
        <dbReference type="EC" id="2.3.2.31"/>
    </reaction>
</comment>
<protein>
    <recommendedName>
        <fullName evidence="2">RBR-type E3 ubiquitin transferase</fullName>
        <ecNumber evidence="2">2.3.2.31</ecNumber>
    </recommendedName>
</protein>
<dbReference type="PROSITE" id="PS51873">
    <property type="entry name" value="TRIAD"/>
    <property type="match status" value="1"/>
</dbReference>
<dbReference type="KEGG" id="cvn:111110623"/>
<dbReference type="Gene3D" id="3.30.40.10">
    <property type="entry name" value="Zinc/RING finger domain, C3HC4 (zinc finger)"/>
    <property type="match status" value="1"/>
</dbReference>
<dbReference type="Gene3D" id="1.20.120.1750">
    <property type="match status" value="1"/>
</dbReference>
<dbReference type="Pfam" id="PF01485">
    <property type="entry name" value="IBR"/>
    <property type="match status" value="1"/>
</dbReference>
<keyword evidence="12" id="KW-1185">Reference proteome</keyword>
<sequence>MQRGDRMCVTCKALVSNDGFSIMPCQHVFCRNCARQYVVNEIKQGTQPLTCLKHGCKSEIDDVMVLSLVPFSLYRTWARIQRERTVMSIGRWKRCPKENCSHIVSVSERSTNDVENPSPKTLSSRQEVTCVCKSQFCVDCQGTPHWPATCNQATVYHEITQHVLGSVNEKTIIKVNSCPRCREKINKDGGHRGRLMTCRCGSYVCWACLRPLTEHKVGDICQNITGEDIEFSNRMVLNLPTHNIESAISYLLMQKRLITWKKSRVHLFSTSMLPACSDDVPHGPKINSRVKHKTDAFHNLTLFIKVYITG</sequence>
<keyword evidence="6 9" id="KW-0863">Zinc-finger</keyword>
<dbReference type="InterPro" id="IPR002867">
    <property type="entry name" value="IBR_dom"/>
</dbReference>
<name>A0A8B8BJ90_CRAVI</name>
<dbReference type="InterPro" id="IPR001841">
    <property type="entry name" value="Znf_RING"/>
</dbReference>
<evidence type="ECO:0000256" key="1">
    <source>
        <dbReference type="ARBA" id="ARBA00001798"/>
    </source>
</evidence>
<feature type="domain" description="RING-type" evidence="11">
    <location>
        <begin position="4"/>
        <end position="236"/>
    </location>
</feature>
<dbReference type="InterPro" id="IPR031127">
    <property type="entry name" value="E3_UB_ligase_RBR"/>
</dbReference>
<dbReference type="SUPFAM" id="SSF57850">
    <property type="entry name" value="RING/U-box"/>
    <property type="match status" value="3"/>
</dbReference>
<dbReference type="InterPro" id="IPR044066">
    <property type="entry name" value="TRIAD_supradom"/>
</dbReference>
<evidence type="ECO:0000256" key="2">
    <source>
        <dbReference type="ARBA" id="ARBA00012251"/>
    </source>
</evidence>
<keyword evidence="8" id="KW-0862">Zinc</keyword>
<organism evidence="12 13">
    <name type="scientific">Crassostrea virginica</name>
    <name type="common">Eastern oyster</name>
    <dbReference type="NCBI Taxonomy" id="6565"/>
    <lineage>
        <taxon>Eukaryota</taxon>
        <taxon>Metazoa</taxon>
        <taxon>Spiralia</taxon>
        <taxon>Lophotrochozoa</taxon>
        <taxon>Mollusca</taxon>
        <taxon>Bivalvia</taxon>
        <taxon>Autobranchia</taxon>
        <taxon>Pteriomorphia</taxon>
        <taxon>Ostreida</taxon>
        <taxon>Ostreoidea</taxon>
        <taxon>Ostreidae</taxon>
        <taxon>Crassostrea</taxon>
    </lineage>
</organism>
<evidence type="ECO:0000256" key="8">
    <source>
        <dbReference type="ARBA" id="ARBA00022833"/>
    </source>
</evidence>
<dbReference type="Pfam" id="PF00097">
    <property type="entry name" value="zf-C3HC4"/>
    <property type="match status" value="1"/>
</dbReference>
<proteinExistence type="predicted"/>
<evidence type="ECO:0000259" key="10">
    <source>
        <dbReference type="PROSITE" id="PS50089"/>
    </source>
</evidence>
<evidence type="ECO:0000256" key="3">
    <source>
        <dbReference type="ARBA" id="ARBA00022679"/>
    </source>
</evidence>
<keyword evidence="4" id="KW-0479">Metal-binding</keyword>
<dbReference type="GeneID" id="111110623"/>
<evidence type="ECO:0000256" key="7">
    <source>
        <dbReference type="ARBA" id="ARBA00022786"/>
    </source>
</evidence>
<evidence type="ECO:0000256" key="6">
    <source>
        <dbReference type="ARBA" id="ARBA00022771"/>
    </source>
</evidence>
<dbReference type="OrthoDB" id="1431934at2759"/>
<dbReference type="InterPro" id="IPR017907">
    <property type="entry name" value="Znf_RING_CS"/>
</dbReference>
<keyword evidence="7" id="KW-0833">Ubl conjugation pathway</keyword>
<dbReference type="GO" id="GO:0016567">
    <property type="term" value="P:protein ubiquitination"/>
    <property type="evidence" value="ECO:0007669"/>
    <property type="project" value="InterPro"/>
</dbReference>
<evidence type="ECO:0000313" key="13">
    <source>
        <dbReference type="RefSeq" id="XP_022302904.1"/>
    </source>
</evidence>
<dbReference type="InterPro" id="IPR018957">
    <property type="entry name" value="Znf_C3HC4_RING-type"/>
</dbReference>
<feature type="domain" description="RING-type" evidence="10">
    <location>
        <begin position="8"/>
        <end position="51"/>
    </location>
</feature>
<dbReference type="InterPro" id="IPR013083">
    <property type="entry name" value="Znf_RING/FYVE/PHD"/>
</dbReference>
<dbReference type="GO" id="GO:0061630">
    <property type="term" value="F:ubiquitin protein ligase activity"/>
    <property type="evidence" value="ECO:0007669"/>
    <property type="project" value="UniProtKB-EC"/>
</dbReference>
<keyword evidence="3" id="KW-0808">Transferase</keyword>
<evidence type="ECO:0000256" key="5">
    <source>
        <dbReference type="ARBA" id="ARBA00022737"/>
    </source>
</evidence>
<evidence type="ECO:0000259" key="11">
    <source>
        <dbReference type="PROSITE" id="PS51873"/>
    </source>
</evidence>
<dbReference type="SMART" id="SM00647">
    <property type="entry name" value="IBR"/>
    <property type="match status" value="1"/>
</dbReference>